<gene>
    <name evidence="2" type="ORF">GCM10009776_13130</name>
</gene>
<evidence type="ECO:0000313" key="2">
    <source>
        <dbReference type="EMBL" id="GAA1952609.1"/>
    </source>
</evidence>
<evidence type="ECO:0000256" key="1">
    <source>
        <dbReference type="SAM" id="MobiDB-lite"/>
    </source>
</evidence>
<keyword evidence="3" id="KW-1185">Reference proteome</keyword>
<name>A0ABN2QI90_9MICO</name>
<comment type="caution">
    <text evidence="2">The sequence shown here is derived from an EMBL/GenBank/DDBJ whole genome shotgun (WGS) entry which is preliminary data.</text>
</comment>
<reference evidence="2 3" key="1">
    <citation type="journal article" date="2019" name="Int. J. Syst. Evol. Microbiol.">
        <title>The Global Catalogue of Microorganisms (GCM) 10K type strain sequencing project: providing services to taxonomists for standard genome sequencing and annotation.</title>
        <authorList>
            <consortium name="The Broad Institute Genomics Platform"/>
            <consortium name="The Broad Institute Genome Sequencing Center for Infectious Disease"/>
            <person name="Wu L."/>
            <person name="Ma J."/>
        </authorList>
    </citation>
    <scope>NUCLEOTIDE SEQUENCE [LARGE SCALE GENOMIC DNA]</scope>
    <source>
        <strain evidence="2 3">JCM 14901</strain>
    </source>
</reference>
<feature type="region of interest" description="Disordered" evidence="1">
    <location>
        <begin position="1"/>
        <end position="35"/>
    </location>
</feature>
<proteinExistence type="predicted"/>
<feature type="compositionally biased region" description="Low complexity" evidence="1">
    <location>
        <begin position="176"/>
        <end position="186"/>
    </location>
</feature>
<dbReference type="EMBL" id="BAAAOG010000002">
    <property type="protein sequence ID" value="GAA1952609.1"/>
    <property type="molecule type" value="Genomic_DNA"/>
</dbReference>
<feature type="region of interest" description="Disordered" evidence="1">
    <location>
        <begin position="176"/>
        <end position="200"/>
    </location>
</feature>
<sequence>MPENYEPESTNGSGVVLGDTSTSLDSAKHEASELKDTAVGQAKDVAGTVKNEASAVLGEAKYQAKDLIAQTQSELKEQANTQQQRVAAGLRSVSSELDSMSANSQNAGVATDLVRQLSGRISGAATWLGDRDPGSVLTEVKRYARRKPGTFIVAAALVGVAVGRLTRALAANASDAGSHAASGNGAVDAQWTPNGTTPAFAITDEETPLYAQSTAVRGDVLSSEGDDVRSDTF</sequence>
<feature type="compositionally biased region" description="Polar residues" evidence="1">
    <location>
        <begin position="7"/>
        <end position="25"/>
    </location>
</feature>
<organism evidence="2 3">
    <name type="scientific">Microbacterium deminutum</name>
    <dbReference type="NCBI Taxonomy" id="344164"/>
    <lineage>
        <taxon>Bacteria</taxon>
        <taxon>Bacillati</taxon>
        <taxon>Actinomycetota</taxon>
        <taxon>Actinomycetes</taxon>
        <taxon>Micrococcales</taxon>
        <taxon>Microbacteriaceae</taxon>
        <taxon>Microbacterium</taxon>
    </lineage>
</organism>
<dbReference type="RefSeq" id="WP_344092586.1">
    <property type="nucleotide sequence ID" value="NZ_BAAAOG010000002.1"/>
</dbReference>
<feature type="region of interest" description="Disordered" evidence="1">
    <location>
        <begin position="214"/>
        <end position="233"/>
    </location>
</feature>
<accession>A0ABN2QI90</accession>
<evidence type="ECO:0000313" key="3">
    <source>
        <dbReference type="Proteomes" id="UP001499933"/>
    </source>
</evidence>
<evidence type="ECO:0008006" key="4">
    <source>
        <dbReference type="Google" id="ProtNLM"/>
    </source>
</evidence>
<feature type="compositionally biased region" description="Basic and acidic residues" evidence="1">
    <location>
        <begin position="26"/>
        <end position="35"/>
    </location>
</feature>
<dbReference type="Proteomes" id="UP001499933">
    <property type="component" value="Unassembled WGS sequence"/>
</dbReference>
<protein>
    <recommendedName>
        <fullName evidence="4">DUF3618 domain-containing protein</fullName>
    </recommendedName>
</protein>